<dbReference type="Pfam" id="PF09234">
    <property type="entry name" value="DUF1963"/>
    <property type="match status" value="1"/>
</dbReference>
<reference evidence="1 2" key="1">
    <citation type="submission" date="2019-02" db="EMBL/GenBank/DDBJ databases">
        <title>Deep-cultivation of Planctomycetes and their phenomic and genomic characterization uncovers novel biology.</title>
        <authorList>
            <person name="Wiegand S."/>
            <person name="Jogler M."/>
            <person name="Boedeker C."/>
            <person name="Pinto D."/>
            <person name="Vollmers J."/>
            <person name="Rivas-Marin E."/>
            <person name="Kohn T."/>
            <person name="Peeters S.H."/>
            <person name="Heuer A."/>
            <person name="Rast P."/>
            <person name="Oberbeckmann S."/>
            <person name="Bunk B."/>
            <person name="Jeske O."/>
            <person name="Meyerdierks A."/>
            <person name="Storesund J.E."/>
            <person name="Kallscheuer N."/>
            <person name="Luecker S."/>
            <person name="Lage O.M."/>
            <person name="Pohl T."/>
            <person name="Merkel B.J."/>
            <person name="Hornburger P."/>
            <person name="Mueller R.-W."/>
            <person name="Bruemmer F."/>
            <person name="Labrenz M."/>
            <person name="Spormann A.M."/>
            <person name="Op den Camp H."/>
            <person name="Overmann J."/>
            <person name="Amann R."/>
            <person name="Jetten M.S.M."/>
            <person name="Mascher T."/>
            <person name="Medema M.H."/>
            <person name="Devos D.P."/>
            <person name="Kaster A.-K."/>
            <person name="Ovreas L."/>
            <person name="Rohde M."/>
            <person name="Galperin M.Y."/>
            <person name="Jogler C."/>
        </authorList>
    </citation>
    <scope>NUCLEOTIDE SEQUENCE [LARGE SCALE GENOMIC DNA]</scope>
    <source>
        <strain evidence="1 2">HG15A2</strain>
    </source>
</reference>
<organism evidence="1 2">
    <name type="scientific">Adhaeretor mobilis</name>
    <dbReference type="NCBI Taxonomy" id="1930276"/>
    <lineage>
        <taxon>Bacteria</taxon>
        <taxon>Pseudomonadati</taxon>
        <taxon>Planctomycetota</taxon>
        <taxon>Planctomycetia</taxon>
        <taxon>Pirellulales</taxon>
        <taxon>Lacipirellulaceae</taxon>
        <taxon>Adhaeretor</taxon>
    </lineage>
</organism>
<dbReference type="PANTHER" id="PTHR36436">
    <property type="entry name" value="SLL5081 PROTEIN"/>
    <property type="match status" value="1"/>
</dbReference>
<dbReference type="KEGG" id="amob:HG15A2_46840"/>
<dbReference type="Gene3D" id="2.30.320.10">
    <property type="entry name" value="YwqG-like"/>
    <property type="match status" value="1"/>
</dbReference>
<name>A0A517N2I3_9BACT</name>
<dbReference type="PANTHER" id="PTHR36436:SF6">
    <property type="entry name" value="SLL5081 PROTEIN"/>
    <property type="match status" value="1"/>
</dbReference>
<gene>
    <name evidence="1" type="ORF">HG15A2_46840</name>
</gene>
<evidence type="ECO:0008006" key="3">
    <source>
        <dbReference type="Google" id="ProtNLM"/>
    </source>
</evidence>
<protein>
    <recommendedName>
        <fullName evidence="3">DUF1963 domain-containing protein</fullName>
    </recommendedName>
</protein>
<dbReference type="InterPro" id="IPR035948">
    <property type="entry name" value="YwqG-like_sf"/>
</dbReference>
<keyword evidence="2" id="KW-1185">Reference proteome</keyword>
<dbReference type="SUPFAM" id="SSF103032">
    <property type="entry name" value="Hypothetical protein YwqG"/>
    <property type="match status" value="1"/>
</dbReference>
<proteinExistence type="predicted"/>
<accession>A0A517N2I3</accession>
<sequence>MIERNTSKAHAELDLATAATLFDAEMSDKKLSGELITSAFDLYSVETLRDRHKLRVGDTFPTDVFVFGKGEPDDPACTKVGGRPFWPDDMEWPNASTGSPCRFLAQFNFGDSMDIIDADLPGTILLLLTENEDDWLWGDDGLTFHWVSAAATPRRDLNVLSAVGSAGPFYGVRYRSADYPAAGDATYELDVSQGYNLPILNGTKIGGLPHFIQSGDDSPGQFLCQLGSIQAAPYAPFPWSNHRDALDLQFNDKGIYGDDNCAVFGDMGSVYLFVDDDGNVSRSFECY</sequence>
<dbReference type="EMBL" id="CP036263">
    <property type="protein sequence ID" value="QDT01342.1"/>
    <property type="molecule type" value="Genomic_DNA"/>
</dbReference>
<dbReference type="AlphaFoldDB" id="A0A517N2I3"/>
<dbReference type="RefSeq" id="WP_145063461.1">
    <property type="nucleotide sequence ID" value="NZ_CP036263.1"/>
</dbReference>
<dbReference type="InterPro" id="IPR015315">
    <property type="entry name" value="DUF1963"/>
</dbReference>
<dbReference type="OrthoDB" id="278178at2"/>
<dbReference type="Proteomes" id="UP000319852">
    <property type="component" value="Chromosome"/>
</dbReference>
<evidence type="ECO:0000313" key="2">
    <source>
        <dbReference type="Proteomes" id="UP000319852"/>
    </source>
</evidence>
<evidence type="ECO:0000313" key="1">
    <source>
        <dbReference type="EMBL" id="QDT01342.1"/>
    </source>
</evidence>